<feature type="coiled-coil region" evidence="1">
    <location>
        <begin position="498"/>
        <end position="542"/>
    </location>
</feature>
<sequence>MAVKDLGGGRLRITVVGDILIVDAARFASLVRTVDKAPGNIAEVVFDARVVRILEPISLQSGMIRIYADQVSFENRGLIALTKPAATADGLEVNAIQLDLRKSLALPLQVSVNPNRARRVTVRAQQLLTTAGILQGVAASRSLWRHSSNFDGAFPASLPAEWNVTVSDDGANAAVEAMKGVVAWPAYTAYKLRKHHALTPFDEGRKTTLAERIRAVRPLVETLERAEVLMDMDALELLMRRNVDQRGRGPAHVPSKDMLSAMDRFKLSRESASGQLSKLKTLIMSAHSAPVLDTYALNAATSRIRFLGEAQNLRRAEMSTVFTDIASALARAEQIDAAVAYEREYSRKELERRTGRDGDLRNIRIGTTVLAVGASFIGTPAAGAAIAAGVGVAGDIVYANNAGQPLNVETLATIAAKNAQMYQKLHSARQAWEKHTADLRDAEQVFTGKQVVPEGAKKPLTRTEAAKRAGQSAGDFASKVKAVHDGMGAIPKPDNLTLNDIEKNNGALQRQLARLADVQRELSDLTAKLDGLHNTIAADEAELAETRLVEQVLLELKPSNDQELVRWKTAALQLWARELQALYYDAMDLRRSLFFETWKTPSLPPEILTYPEEFTAYLAAGRYSPDSPGATTPVALTAAHLDNEIAKHMAVLDGIARSIDQAWQLYQAERASGAQPFFDQQQIANGRSAPPNVRLFMEQLNAQIRRQIESPEAREQQQFTLLIPFDMTRPPAPLPERLLRVGIVDPRVRNEAALAGKTLFFDVTYRTAGELRRNAECAYVDLSVPNGEKTAVIRSSNKEPASVSQRRAEAETPLTFESLRQSRAAPPARTLYFLSVTVGGSPQDANWKSVPVIDGFTFWRRIVQ</sequence>
<dbReference type="RefSeq" id="WP_169464429.1">
    <property type="nucleotide sequence ID" value="NZ_JABBGG010000003.1"/>
</dbReference>
<evidence type="ECO:0008006" key="4">
    <source>
        <dbReference type="Google" id="ProtNLM"/>
    </source>
</evidence>
<keyword evidence="3" id="KW-1185">Reference proteome</keyword>
<dbReference type="Proteomes" id="UP000583752">
    <property type="component" value="Unassembled WGS sequence"/>
</dbReference>
<protein>
    <recommendedName>
        <fullName evidence="4">Tc toxin complex TcA C-terminal TcB-binding domain-containing protein</fullName>
    </recommendedName>
</protein>
<keyword evidence="1" id="KW-0175">Coiled coil</keyword>
<dbReference type="EMBL" id="JABBGG010000003">
    <property type="protein sequence ID" value="NML60707.1"/>
    <property type="molecule type" value="Genomic_DNA"/>
</dbReference>
<reference evidence="2 3" key="1">
    <citation type="submission" date="2020-04" db="EMBL/GenBank/DDBJ databases">
        <title>Massilia sp. RP-1-19 isolated from soil.</title>
        <authorList>
            <person name="Dahal R.H."/>
        </authorList>
    </citation>
    <scope>NUCLEOTIDE SEQUENCE [LARGE SCALE GENOMIC DNA]</scope>
    <source>
        <strain evidence="2 3">RP-1-19</strain>
    </source>
</reference>
<dbReference type="AlphaFoldDB" id="A0A848HI24"/>
<evidence type="ECO:0000313" key="2">
    <source>
        <dbReference type="EMBL" id="NML60707.1"/>
    </source>
</evidence>
<proteinExistence type="predicted"/>
<gene>
    <name evidence="2" type="ORF">HHL21_06325</name>
</gene>
<comment type="caution">
    <text evidence="2">The sequence shown here is derived from an EMBL/GenBank/DDBJ whole genome shotgun (WGS) entry which is preliminary data.</text>
</comment>
<name>A0A848HI24_9BURK</name>
<evidence type="ECO:0000313" key="3">
    <source>
        <dbReference type="Proteomes" id="UP000583752"/>
    </source>
</evidence>
<evidence type="ECO:0000256" key="1">
    <source>
        <dbReference type="SAM" id="Coils"/>
    </source>
</evidence>
<organism evidence="2 3">
    <name type="scientific">Massilia polaris</name>
    <dbReference type="NCBI Taxonomy" id="2728846"/>
    <lineage>
        <taxon>Bacteria</taxon>
        <taxon>Pseudomonadati</taxon>
        <taxon>Pseudomonadota</taxon>
        <taxon>Betaproteobacteria</taxon>
        <taxon>Burkholderiales</taxon>
        <taxon>Oxalobacteraceae</taxon>
        <taxon>Telluria group</taxon>
        <taxon>Massilia</taxon>
    </lineage>
</organism>
<accession>A0A848HI24</accession>